<accession>A0ABD5TF29</accession>
<organism evidence="1 2">
    <name type="scientific">Halobaculum halobium</name>
    <dbReference type="NCBI Taxonomy" id="3032281"/>
    <lineage>
        <taxon>Archaea</taxon>
        <taxon>Methanobacteriati</taxon>
        <taxon>Methanobacteriota</taxon>
        <taxon>Stenosarchaea group</taxon>
        <taxon>Halobacteria</taxon>
        <taxon>Halobacteriales</taxon>
        <taxon>Haloferacaceae</taxon>
        <taxon>Halobaculum</taxon>
    </lineage>
</organism>
<dbReference type="Proteomes" id="UP001596443">
    <property type="component" value="Unassembled WGS sequence"/>
</dbReference>
<evidence type="ECO:0000313" key="1">
    <source>
        <dbReference type="EMBL" id="MFC6787201.1"/>
    </source>
</evidence>
<keyword evidence="2" id="KW-1185">Reference proteome</keyword>
<comment type="caution">
    <text evidence="1">The sequence shown here is derived from an EMBL/GenBank/DDBJ whole genome shotgun (WGS) entry which is preliminary data.</text>
</comment>
<proteinExistence type="predicted"/>
<protein>
    <submittedName>
        <fullName evidence="1">Uncharacterized protein</fullName>
    </submittedName>
</protein>
<name>A0ABD5TF29_9EURY</name>
<dbReference type="AlphaFoldDB" id="A0ABD5TF29"/>
<dbReference type="RefSeq" id="WP_284061378.1">
    <property type="nucleotide sequence ID" value="NZ_CP126158.1"/>
</dbReference>
<sequence>MDARSRARLALALLLVTAPLWGPPLDLTGPDYEYRTVDITVDGGEIAVTERGYWRGPTDRIACFSRSSLLDHDRGCYLESRLQNGTVSVDYPGLGGYNGAPQVAGADYVVFGIAGPVYERTIDYDEANGSFVFGLDRVDPETALDDVSRDADRAPPAIRRALDGESVRRNEPVRFFGSERIYRHDGGYVIVSEDEIHDGYSEQPGVERALEALSVLFGALTLYQVGRDSVRGS</sequence>
<evidence type="ECO:0000313" key="2">
    <source>
        <dbReference type="Proteomes" id="UP001596443"/>
    </source>
</evidence>
<dbReference type="Pfam" id="PF26448">
    <property type="entry name" value="DUF8127"/>
    <property type="match status" value="1"/>
</dbReference>
<reference evidence="1 2" key="1">
    <citation type="journal article" date="2019" name="Int. J. Syst. Evol. Microbiol.">
        <title>The Global Catalogue of Microorganisms (GCM) 10K type strain sequencing project: providing services to taxonomists for standard genome sequencing and annotation.</title>
        <authorList>
            <consortium name="The Broad Institute Genomics Platform"/>
            <consortium name="The Broad Institute Genome Sequencing Center for Infectious Disease"/>
            <person name="Wu L."/>
            <person name="Ma J."/>
        </authorList>
    </citation>
    <scope>NUCLEOTIDE SEQUENCE [LARGE SCALE GENOMIC DNA]</scope>
    <source>
        <strain evidence="1 2">SYNS20</strain>
    </source>
</reference>
<dbReference type="GeneID" id="81210315"/>
<dbReference type="InterPro" id="IPR058440">
    <property type="entry name" value="DUF8127"/>
</dbReference>
<gene>
    <name evidence="1" type="ORF">ACFQFD_14720</name>
</gene>
<dbReference type="EMBL" id="JBHSWX010000012">
    <property type="protein sequence ID" value="MFC6787201.1"/>
    <property type="molecule type" value="Genomic_DNA"/>
</dbReference>